<protein>
    <submittedName>
        <fullName evidence="2">Uncharacterized protein</fullName>
    </submittedName>
</protein>
<dbReference type="EMBL" id="CP126114">
    <property type="protein sequence ID" value="WHY87261.1"/>
    <property type="molecule type" value="Genomic_DNA"/>
</dbReference>
<dbReference type="AlphaFoldDB" id="A0AA95MTV6"/>
<organism evidence="2 3">
    <name type="scientific">Neobacillus novalis</name>
    <dbReference type="NCBI Taxonomy" id="220687"/>
    <lineage>
        <taxon>Bacteria</taxon>
        <taxon>Bacillati</taxon>
        <taxon>Bacillota</taxon>
        <taxon>Bacilli</taxon>
        <taxon>Bacillales</taxon>
        <taxon>Bacillaceae</taxon>
        <taxon>Neobacillus</taxon>
    </lineage>
</organism>
<feature type="transmembrane region" description="Helical" evidence="1">
    <location>
        <begin position="5"/>
        <end position="21"/>
    </location>
</feature>
<reference evidence="2" key="1">
    <citation type="submission" date="2023-05" db="EMBL/GenBank/DDBJ databases">
        <title>Comparative genomics of Bacillaceae isolates and their secondary metabolite potential.</title>
        <authorList>
            <person name="Song L."/>
            <person name="Nielsen L.J."/>
            <person name="Mohite O."/>
            <person name="Xu X."/>
            <person name="Weber T."/>
            <person name="Kovacs A.T."/>
        </authorList>
    </citation>
    <scope>NUCLEOTIDE SEQUENCE</scope>
    <source>
        <strain evidence="2">XLM17</strain>
    </source>
</reference>
<gene>
    <name evidence="2" type="ORF">QNH39_05225</name>
</gene>
<evidence type="ECO:0000313" key="3">
    <source>
        <dbReference type="Proteomes" id="UP001178288"/>
    </source>
</evidence>
<dbReference type="RefSeq" id="WP_066083267.1">
    <property type="nucleotide sequence ID" value="NZ_CP126114.1"/>
</dbReference>
<sequence>MKLIYWLLKIALLFVVLYIGDTYLKSFGWWSVIICVVAFILGTRLIDKKIDEYNKQYFLKRLPVLDELKIGQFITVELLNGQKLVNRVYMASLSTEILIGAEPILTFGVEELEQGTKKNRWVKLKKVKSIKIVQ</sequence>
<keyword evidence="3" id="KW-1185">Reference proteome</keyword>
<accession>A0AA95MTV6</accession>
<dbReference type="KEGG" id="nnv:QNH39_05225"/>
<keyword evidence="1" id="KW-0472">Membrane</keyword>
<evidence type="ECO:0000313" key="2">
    <source>
        <dbReference type="EMBL" id="WHY87261.1"/>
    </source>
</evidence>
<keyword evidence="1" id="KW-1133">Transmembrane helix</keyword>
<feature type="transmembrane region" description="Helical" evidence="1">
    <location>
        <begin position="27"/>
        <end position="46"/>
    </location>
</feature>
<keyword evidence="1" id="KW-0812">Transmembrane</keyword>
<evidence type="ECO:0000256" key="1">
    <source>
        <dbReference type="SAM" id="Phobius"/>
    </source>
</evidence>
<proteinExistence type="predicted"/>
<name>A0AA95MTV6_9BACI</name>
<dbReference type="Proteomes" id="UP001178288">
    <property type="component" value="Chromosome"/>
</dbReference>